<keyword evidence="3" id="KW-0998">Cell outer membrane</keyword>
<evidence type="ECO:0000259" key="6">
    <source>
        <dbReference type="Pfam" id="PF00593"/>
    </source>
</evidence>
<feature type="chain" id="PRO_5011726875" evidence="5">
    <location>
        <begin position="22"/>
        <end position="724"/>
    </location>
</feature>
<evidence type="ECO:0000256" key="1">
    <source>
        <dbReference type="ARBA" id="ARBA00004442"/>
    </source>
</evidence>
<dbReference type="SUPFAM" id="SSF49464">
    <property type="entry name" value="Carboxypeptidase regulatory domain-like"/>
    <property type="match status" value="1"/>
</dbReference>
<accession>A0A1I0MRJ8</accession>
<evidence type="ECO:0000256" key="5">
    <source>
        <dbReference type="SAM" id="SignalP"/>
    </source>
</evidence>
<keyword evidence="8" id="KW-0675">Receptor</keyword>
<protein>
    <submittedName>
        <fullName evidence="8">Outer membrane cobalamin receptor protein</fullName>
    </submittedName>
</protein>
<dbReference type="Proteomes" id="UP000199437">
    <property type="component" value="Unassembled WGS sequence"/>
</dbReference>
<keyword evidence="4" id="KW-0798">TonB box</keyword>
<comment type="subcellular location">
    <subcellularLocation>
        <location evidence="1 4">Cell outer membrane</location>
    </subcellularLocation>
</comment>
<dbReference type="Gene3D" id="2.40.170.20">
    <property type="entry name" value="TonB-dependent receptor, beta-barrel domain"/>
    <property type="match status" value="1"/>
</dbReference>
<dbReference type="InterPro" id="IPR000531">
    <property type="entry name" value="Beta-barrel_TonB"/>
</dbReference>
<dbReference type="InterPro" id="IPR008969">
    <property type="entry name" value="CarboxyPept-like_regulatory"/>
</dbReference>
<reference evidence="9" key="1">
    <citation type="submission" date="2016-10" db="EMBL/GenBank/DDBJ databases">
        <authorList>
            <person name="Varghese N."/>
            <person name="Submissions S."/>
        </authorList>
    </citation>
    <scope>NUCLEOTIDE SEQUENCE [LARGE SCALE GENOMIC DNA]</scope>
    <source>
        <strain evidence="9">CGMCC 1.12402</strain>
    </source>
</reference>
<evidence type="ECO:0000313" key="9">
    <source>
        <dbReference type="Proteomes" id="UP000199437"/>
    </source>
</evidence>
<dbReference type="Pfam" id="PF00593">
    <property type="entry name" value="TonB_dep_Rec_b-barrel"/>
    <property type="match status" value="1"/>
</dbReference>
<organism evidence="8 9">
    <name type="scientific">Roseivirga pacifica</name>
    <dbReference type="NCBI Taxonomy" id="1267423"/>
    <lineage>
        <taxon>Bacteria</taxon>
        <taxon>Pseudomonadati</taxon>
        <taxon>Bacteroidota</taxon>
        <taxon>Cytophagia</taxon>
        <taxon>Cytophagales</taxon>
        <taxon>Roseivirgaceae</taxon>
        <taxon>Roseivirga</taxon>
    </lineage>
</organism>
<feature type="signal peptide" evidence="5">
    <location>
        <begin position="1"/>
        <end position="21"/>
    </location>
</feature>
<feature type="domain" description="TonB-dependent receptor-like beta-barrel" evidence="6">
    <location>
        <begin position="317"/>
        <end position="646"/>
    </location>
</feature>
<dbReference type="OrthoDB" id="1075473at2"/>
<dbReference type="RefSeq" id="WP_090256893.1">
    <property type="nucleotide sequence ID" value="NZ_FOIR01000001.1"/>
</dbReference>
<keyword evidence="2 4" id="KW-0472">Membrane</keyword>
<name>A0A1I0MRJ8_9BACT</name>
<evidence type="ECO:0000259" key="7">
    <source>
        <dbReference type="Pfam" id="PF07715"/>
    </source>
</evidence>
<evidence type="ECO:0000256" key="4">
    <source>
        <dbReference type="RuleBase" id="RU003357"/>
    </source>
</evidence>
<gene>
    <name evidence="8" type="ORF">SAMN05216290_0591</name>
</gene>
<keyword evidence="9" id="KW-1185">Reference proteome</keyword>
<evidence type="ECO:0000256" key="3">
    <source>
        <dbReference type="ARBA" id="ARBA00023237"/>
    </source>
</evidence>
<dbReference type="InterPro" id="IPR012910">
    <property type="entry name" value="Plug_dom"/>
</dbReference>
<dbReference type="AlphaFoldDB" id="A0A1I0MRJ8"/>
<dbReference type="Pfam" id="PF07715">
    <property type="entry name" value="Plug"/>
    <property type="match status" value="1"/>
</dbReference>
<feature type="domain" description="TonB-dependent receptor plug" evidence="7">
    <location>
        <begin position="135"/>
        <end position="216"/>
    </location>
</feature>
<dbReference type="SUPFAM" id="SSF56935">
    <property type="entry name" value="Porins"/>
    <property type="match status" value="1"/>
</dbReference>
<comment type="similarity">
    <text evidence="4">Belongs to the TonB-dependent receptor family.</text>
</comment>
<proteinExistence type="inferred from homology"/>
<dbReference type="EMBL" id="FOIR01000001">
    <property type="protein sequence ID" value="SEV90455.1"/>
    <property type="molecule type" value="Genomic_DNA"/>
</dbReference>
<dbReference type="Pfam" id="PF13715">
    <property type="entry name" value="CarbopepD_reg_2"/>
    <property type="match status" value="1"/>
</dbReference>
<dbReference type="Gene3D" id="2.60.40.1120">
    <property type="entry name" value="Carboxypeptidase-like, regulatory domain"/>
    <property type="match status" value="1"/>
</dbReference>
<evidence type="ECO:0000256" key="2">
    <source>
        <dbReference type="ARBA" id="ARBA00023136"/>
    </source>
</evidence>
<dbReference type="InterPro" id="IPR036942">
    <property type="entry name" value="Beta-barrel_TonB_sf"/>
</dbReference>
<sequence>MLSQRTIITAILLLLVNQLIAQTTIKGTVTDQNGTSIPGANVYIENTFDGTNSKPDGSFEFKTTETGAQQLIASFIGFEPFKKTIDIKGDVLTIEIVLKESINKLDGVTITAGAYDASDERATVLKPLDIVTTASAAGDIMGALNTLPGTTTVGESGRLFVRGGEGYETKVFIDGLEVRNAFNSTVPNVPTRGRFSPFLFKGTNFSTGGYSAEYGQALSSVLILNSFDIADEDKTEISVMSVGADISHTELFNENKTSVSGKVQYTDLRPYQEVISQNFDWKTAPHSAIGEIVFRQKFNKDGLLKVYTNFDNSYMALRQPNVNKGGDKDTVGLDNKYRYINASYKDILHKKWSVRGGVTYTYNRDKFDLNQDNYTATEDGLHIKLAFNWDASDKVSVNFGSEQYTKKFKQVYAGSEAESGSMNFHDDLSVGFMEVDYFASNKLVFRAGLRSTYSSLLREYYNAPRFAASYKVSEFGQFSFAHGQFYQQAQNNYSVVNNSLTPEMATHWVLNYQRIKANRILRIEAFKKDYDDLVTYNTPNDFNPNNYANAGSGYAQGIDVFWRDGDTFKETDYWVSYSYTDAERMYLNYPEKGVPNYLAKHNFSFVIKHFVQPLRTQFGATYSYASERMFHNPNKPGFMNDSSPFYSDLSLNAAVLIKQNIILYMSSSNVLGRNNVFGYEFADQANGNGVYESQEIIQSAKRFVFFGLFITLTKDGTENQLDNL</sequence>
<evidence type="ECO:0000313" key="8">
    <source>
        <dbReference type="EMBL" id="SEV90455.1"/>
    </source>
</evidence>
<dbReference type="STRING" id="1267423.SAMN05216290_0591"/>
<dbReference type="GO" id="GO:0009279">
    <property type="term" value="C:cell outer membrane"/>
    <property type="evidence" value="ECO:0007669"/>
    <property type="project" value="UniProtKB-SubCell"/>
</dbReference>
<dbReference type="GeneID" id="99985344"/>
<keyword evidence="5" id="KW-0732">Signal</keyword>